<evidence type="ECO:0000313" key="4">
    <source>
        <dbReference type="Proteomes" id="UP000253606"/>
    </source>
</evidence>
<accession>A0A2Z5FX62</accession>
<proteinExistence type="predicted"/>
<organism evidence="3 4">
    <name type="scientific">Acidisarcina polymorpha</name>
    <dbReference type="NCBI Taxonomy" id="2211140"/>
    <lineage>
        <taxon>Bacteria</taxon>
        <taxon>Pseudomonadati</taxon>
        <taxon>Acidobacteriota</taxon>
        <taxon>Terriglobia</taxon>
        <taxon>Terriglobales</taxon>
        <taxon>Acidobacteriaceae</taxon>
        <taxon>Acidisarcina</taxon>
    </lineage>
</organism>
<dbReference type="SMART" id="SM01235">
    <property type="entry name" value="Haem_bd"/>
    <property type="match status" value="1"/>
</dbReference>
<sequence>MKTLSRLIVAAVLIFGLLQLVRPGIPSMPASAELQAPPEIKHILEKDCYSCHSNQRRLSWFDQIVPGYWLVRHDILTAREHVNFSTIGSKPIAMQKATLFEAVNMIQLGAMPLPMFLKLHPEAKVTPDELAMIKAYLAPWSSKPNPPGSAPKSTTGGETNESQATGGKTDASPAAIPAETPALVSLAAVPPELNGFRFDPTFESWKPISFSDRGDNYTFRYILGNDVAVKAAAAGNISPWPDDARFAKIAWQQESGADGLIHPGKFVQVELMQKDAKAYRKTEGWGWGRWRGLDLKPYGNDAHFVNECTSCHLPVRGDDYVYTLPMSAARVGREEAVNSRAADLPPSLPYQPLGWNAITMYVDPKNHTMATLYGNDSAVQAVRPRGYVAATVSKGQAYPANSVLALVTSAQREDPHWFGARIPDAPEAVEFVEVAAAGSEKYRRFSGTGLTEEHGAPADASQRAQFIMGLAPAQLP</sequence>
<dbReference type="OrthoDB" id="196738at2"/>
<dbReference type="KEGG" id="abas:ACPOL_2026"/>
<keyword evidence="4" id="KW-1185">Reference proteome</keyword>
<evidence type="ECO:0000256" key="1">
    <source>
        <dbReference type="SAM" id="MobiDB-lite"/>
    </source>
</evidence>
<reference evidence="3 4" key="1">
    <citation type="journal article" date="2018" name="Front. Microbiol.">
        <title>Hydrolytic Capabilities as a Key to Environmental Success: Chitinolytic and Cellulolytic Acidobacteria From Acidic Sub-arctic Soils and Boreal Peatlands.</title>
        <authorList>
            <person name="Belova S.E."/>
            <person name="Ravin N.V."/>
            <person name="Pankratov T.A."/>
            <person name="Rakitin A.L."/>
            <person name="Ivanova A.A."/>
            <person name="Beletsky A.V."/>
            <person name="Mardanov A.V."/>
            <person name="Sinninghe Damste J.S."/>
            <person name="Dedysh S.N."/>
        </authorList>
    </citation>
    <scope>NUCLEOTIDE SEQUENCE [LARGE SCALE GENOMIC DNA]</scope>
    <source>
        <strain evidence="3 4">SBC82</strain>
    </source>
</reference>
<dbReference type="InterPro" id="IPR025992">
    <property type="entry name" value="Haem-bd"/>
</dbReference>
<protein>
    <submittedName>
        <fullName evidence="3">Cytochrome p460, putative</fullName>
    </submittedName>
</protein>
<dbReference type="InterPro" id="IPR032033">
    <property type="entry name" value="Cytochrome_P460"/>
</dbReference>
<dbReference type="InterPro" id="IPR038142">
    <property type="entry name" value="Cytochrome_P460_sp"/>
</dbReference>
<dbReference type="RefSeq" id="WP_114206807.1">
    <property type="nucleotide sequence ID" value="NZ_CP030840.1"/>
</dbReference>
<feature type="compositionally biased region" description="Polar residues" evidence="1">
    <location>
        <begin position="151"/>
        <end position="166"/>
    </location>
</feature>
<evidence type="ECO:0000313" key="3">
    <source>
        <dbReference type="EMBL" id="AXC11362.1"/>
    </source>
</evidence>
<dbReference type="CDD" id="cd20753">
    <property type="entry name" value="cyt_P460_Mc-like"/>
    <property type="match status" value="1"/>
</dbReference>
<gene>
    <name evidence="3" type="ORF">ACPOL_2026</name>
</gene>
<feature type="region of interest" description="Disordered" evidence="1">
    <location>
        <begin position="142"/>
        <end position="174"/>
    </location>
</feature>
<dbReference type="Pfam" id="PF14376">
    <property type="entry name" value="Haem_bd"/>
    <property type="match status" value="1"/>
</dbReference>
<evidence type="ECO:0000259" key="2">
    <source>
        <dbReference type="SMART" id="SM01235"/>
    </source>
</evidence>
<dbReference type="Proteomes" id="UP000253606">
    <property type="component" value="Chromosome"/>
</dbReference>
<dbReference type="EMBL" id="CP030840">
    <property type="protein sequence ID" value="AXC11362.1"/>
    <property type="molecule type" value="Genomic_DNA"/>
</dbReference>
<dbReference type="Pfam" id="PF16694">
    <property type="entry name" value="Cytochrome_P460"/>
    <property type="match status" value="1"/>
</dbReference>
<name>A0A2Z5FX62_9BACT</name>
<dbReference type="Gene3D" id="3.50.70.20">
    <property type="entry name" value="Cytochrome P460"/>
    <property type="match status" value="1"/>
</dbReference>
<feature type="domain" description="Haem-binding" evidence="2">
    <location>
        <begin position="12"/>
        <end position="141"/>
    </location>
</feature>
<dbReference type="AlphaFoldDB" id="A0A2Z5FX62"/>